<evidence type="ECO:0008006" key="4">
    <source>
        <dbReference type="Google" id="ProtNLM"/>
    </source>
</evidence>
<evidence type="ECO:0000256" key="1">
    <source>
        <dbReference type="SAM" id="Phobius"/>
    </source>
</evidence>
<dbReference type="Proteomes" id="UP001597549">
    <property type="component" value="Unassembled WGS sequence"/>
</dbReference>
<proteinExistence type="predicted"/>
<dbReference type="EMBL" id="JBHUOL010000012">
    <property type="protein sequence ID" value="MFD2908444.1"/>
    <property type="molecule type" value="Genomic_DNA"/>
</dbReference>
<keyword evidence="1" id="KW-0472">Membrane</keyword>
<feature type="transmembrane region" description="Helical" evidence="1">
    <location>
        <begin position="156"/>
        <end position="176"/>
    </location>
</feature>
<accession>A0ABW5Z6J1</accession>
<organism evidence="2 3">
    <name type="scientific">Flavobacterium ardleyense</name>
    <dbReference type="NCBI Taxonomy" id="2038737"/>
    <lineage>
        <taxon>Bacteria</taxon>
        <taxon>Pseudomonadati</taxon>
        <taxon>Bacteroidota</taxon>
        <taxon>Flavobacteriia</taxon>
        <taxon>Flavobacteriales</taxon>
        <taxon>Flavobacteriaceae</taxon>
        <taxon>Flavobacterium</taxon>
    </lineage>
</organism>
<evidence type="ECO:0000313" key="3">
    <source>
        <dbReference type="Proteomes" id="UP001597549"/>
    </source>
</evidence>
<keyword evidence="3" id="KW-1185">Reference proteome</keyword>
<sequence length="177" mass="20077">MQAILPSSKANSVAMGMVEIVGDLEQIEPLVSPYFSKSCIGYFYRIEKESKPDKDGRTTYHTIHFEQNIGDFNILDETGFVKVIGADLEFYDKEADRYEGGTIRHSEGYLLQDDYMMLMGYASSDEGKTIIQKEGKNVFIIANPYSIENYNKGIPLLNSFLITLFITTLLILFILLN</sequence>
<reference evidence="3" key="1">
    <citation type="journal article" date="2019" name="Int. J. Syst. Evol. Microbiol.">
        <title>The Global Catalogue of Microorganisms (GCM) 10K type strain sequencing project: providing services to taxonomists for standard genome sequencing and annotation.</title>
        <authorList>
            <consortium name="The Broad Institute Genomics Platform"/>
            <consortium name="The Broad Institute Genome Sequencing Center for Infectious Disease"/>
            <person name="Wu L."/>
            <person name="Ma J."/>
        </authorList>
    </citation>
    <scope>NUCLEOTIDE SEQUENCE [LARGE SCALE GENOMIC DNA]</scope>
    <source>
        <strain evidence="3">KCTC 52644</strain>
    </source>
</reference>
<gene>
    <name evidence="2" type="ORF">ACFSX9_06820</name>
</gene>
<name>A0ABW5Z6J1_9FLAO</name>
<keyword evidence="1" id="KW-0812">Transmembrane</keyword>
<comment type="caution">
    <text evidence="2">The sequence shown here is derived from an EMBL/GenBank/DDBJ whole genome shotgun (WGS) entry which is preliminary data.</text>
</comment>
<dbReference type="RefSeq" id="WP_379805976.1">
    <property type="nucleotide sequence ID" value="NZ_JBHUOL010000012.1"/>
</dbReference>
<protein>
    <recommendedName>
        <fullName evidence="4">RING-type E3 ubiquitin transferase</fullName>
    </recommendedName>
</protein>
<evidence type="ECO:0000313" key="2">
    <source>
        <dbReference type="EMBL" id="MFD2908444.1"/>
    </source>
</evidence>
<keyword evidence="1" id="KW-1133">Transmembrane helix</keyword>